<dbReference type="PANTHER" id="PTHR33908">
    <property type="entry name" value="MANNOSYLTRANSFERASE YKCB-RELATED"/>
    <property type="match status" value="1"/>
</dbReference>
<keyword evidence="2" id="KW-1003">Cell membrane</keyword>
<comment type="subcellular location">
    <subcellularLocation>
        <location evidence="1">Cell membrane</location>
        <topology evidence="1">Multi-pass membrane protein</topology>
    </subcellularLocation>
</comment>
<dbReference type="RefSeq" id="WP_145263103.1">
    <property type="nucleotide sequence ID" value="NZ_CP036279.1"/>
</dbReference>
<evidence type="ECO:0000256" key="5">
    <source>
        <dbReference type="ARBA" id="ARBA00022692"/>
    </source>
</evidence>
<feature type="transmembrane region" description="Helical" evidence="8">
    <location>
        <begin position="225"/>
        <end position="246"/>
    </location>
</feature>
<evidence type="ECO:0008006" key="11">
    <source>
        <dbReference type="Google" id="ProtNLM"/>
    </source>
</evidence>
<evidence type="ECO:0000313" key="9">
    <source>
        <dbReference type="EMBL" id="QDU64714.1"/>
    </source>
</evidence>
<evidence type="ECO:0000256" key="6">
    <source>
        <dbReference type="ARBA" id="ARBA00022989"/>
    </source>
</evidence>
<evidence type="ECO:0000256" key="2">
    <source>
        <dbReference type="ARBA" id="ARBA00022475"/>
    </source>
</evidence>
<feature type="transmembrane region" description="Helical" evidence="8">
    <location>
        <begin position="397"/>
        <end position="416"/>
    </location>
</feature>
<evidence type="ECO:0000256" key="3">
    <source>
        <dbReference type="ARBA" id="ARBA00022676"/>
    </source>
</evidence>
<dbReference type="AlphaFoldDB" id="A0A518BCL0"/>
<evidence type="ECO:0000256" key="4">
    <source>
        <dbReference type="ARBA" id="ARBA00022679"/>
    </source>
</evidence>
<evidence type="ECO:0000256" key="1">
    <source>
        <dbReference type="ARBA" id="ARBA00004651"/>
    </source>
</evidence>
<accession>A0A518BCL0</accession>
<feature type="transmembrane region" description="Helical" evidence="8">
    <location>
        <begin position="156"/>
        <end position="175"/>
    </location>
</feature>
<evidence type="ECO:0000313" key="10">
    <source>
        <dbReference type="Proteomes" id="UP000317093"/>
    </source>
</evidence>
<keyword evidence="6 8" id="KW-1133">Transmembrane helix</keyword>
<dbReference type="OrthoDB" id="244175at2"/>
<organism evidence="9 10">
    <name type="scientific">Kolteria novifilia</name>
    <dbReference type="NCBI Taxonomy" id="2527975"/>
    <lineage>
        <taxon>Bacteria</taxon>
        <taxon>Pseudomonadati</taxon>
        <taxon>Planctomycetota</taxon>
        <taxon>Planctomycetia</taxon>
        <taxon>Kolteriales</taxon>
        <taxon>Kolteriaceae</taxon>
        <taxon>Kolteria</taxon>
    </lineage>
</organism>
<feature type="transmembrane region" description="Helical" evidence="8">
    <location>
        <begin position="370"/>
        <end position="390"/>
    </location>
</feature>
<reference evidence="9 10" key="1">
    <citation type="submission" date="2019-02" db="EMBL/GenBank/DDBJ databases">
        <title>Deep-cultivation of Planctomycetes and their phenomic and genomic characterization uncovers novel biology.</title>
        <authorList>
            <person name="Wiegand S."/>
            <person name="Jogler M."/>
            <person name="Boedeker C."/>
            <person name="Pinto D."/>
            <person name="Vollmers J."/>
            <person name="Rivas-Marin E."/>
            <person name="Kohn T."/>
            <person name="Peeters S.H."/>
            <person name="Heuer A."/>
            <person name="Rast P."/>
            <person name="Oberbeckmann S."/>
            <person name="Bunk B."/>
            <person name="Jeske O."/>
            <person name="Meyerdierks A."/>
            <person name="Storesund J.E."/>
            <person name="Kallscheuer N."/>
            <person name="Luecker S."/>
            <person name="Lage O.M."/>
            <person name="Pohl T."/>
            <person name="Merkel B.J."/>
            <person name="Hornburger P."/>
            <person name="Mueller R.-W."/>
            <person name="Bruemmer F."/>
            <person name="Labrenz M."/>
            <person name="Spormann A.M."/>
            <person name="Op den Camp H."/>
            <person name="Overmann J."/>
            <person name="Amann R."/>
            <person name="Jetten M.S.M."/>
            <person name="Mascher T."/>
            <person name="Medema M.H."/>
            <person name="Devos D.P."/>
            <person name="Kaster A.-K."/>
            <person name="Ovreas L."/>
            <person name="Rohde M."/>
            <person name="Galperin M.Y."/>
            <person name="Jogler C."/>
        </authorList>
    </citation>
    <scope>NUCLEOTIDE SEQUENCE [LARGE SCALE GENOMIC DNA]</scope>
    <source>
        <strain evidence="9 10">Pan216</strain>
    </source>
</reference>
<dbReference type="InterPro" id="IPR050297">
    <property type="entry name" value="LipidA_mod_glycosyltrf_83"/>
</dbReference>
<feature type="transmembrane region" description="Helical" evidence="8">
    <location>
        <begin position="299"/>
        <end position="320"/>
    </location>
</feature>
<dbReference type="Proteomes" id="UP000317093">
    <property type="component" value="Chromosome"/>
</dbReference>
<dbReference type="KEGG" id="knv:Pan216_56050"/>
<keyword evidence="7 8" id="KW-0472">Membrane</keyword>
<feature type="transmembrane region" description="Helical" evidence="8">
    <location>
        <begin position="340"/>
        <end position="358"/>
    </location>
</feature>
<evidence type="ECO:0000256" key="8">
    <source>
        <dbReference type="SAM" id="Phobius"/>
    </source>
</evidence>
<keyword evidence="10" id="KW-1185">Reference proteome</keyword>
<feature type="transmembrane region" description="Helical" evidence="8">
    <location>
        <begin position="6"/>
        <end position="27"/>
    </location>
</feature>
<dbReference type="GO" id="GO:0005886">
    <property type="term" value="C:plasma membrane"/>
    <property type="evidence" value="ECO:0007669"/>
    <property type="project" value="UniProtKB-SubCell"/>
</dbReference>
<name>A0A518BCL0_9BACT</name>
<feature type="transmembrane region" description="Helical" evidence="8">
    <location>
        <begin position="195"/>
        <end position="218"/>
    </location>
</feature>
<keyword evidence="3" id="KW-0328">Glycosyltransferase</keyword>
<keyword evidence="5 8" id="KW-0812">Transmembrane</keyword>
<dbReference type="PANTHER" id="PTHR33908:SF11">
    <property type="entry name" value="MEMBRANE PROTEIN"/>
    <property type="match status" value="1"/>
</dbReference>
<dbReference type="EMBL" id="CP036279">
    <property type="protein sequence ID" value="QDU64714.1"/>
    <property type="molecule type" value="Genomic_DNA"/>
</dbReference>
<dbReference type="GO" id="GO:0016763">
    <property type="term" value="F:pentosyltransferase activity"/>
    <property type="evidence" value="ECO:0007669"/>
    <property type="project" value="TreeGrafter"/>
</dbReference>
<protein>
    <recommendedName>
        <fullName evidence="11">Glycosyltransferase RgtA/B/C/D-like domain-containing protein</fullName>
    </recommendedName>
</protein>
<gene>
    <name evidence="9" type="ORF">Pan216_56050</name>
</gene>
<sequence length="559" mass="60977">MSILRHQSFAAAGLVGFVGFLLVIATLGEPGLTIDEPINAHHGKLIVSTLTAPGGTLAERVWFIWKSAHDHPPLTRLALGLANGLTDPSPRDTRFVDPFQSRWASALMYGLLLFLVTRFAWSLRGPAAGWSAGIATLLMPRLFGQAHFASPEVISAAFYLAALVSIGWAIGPLAVEEQAGTKRCWWRCVLAGGVLGLALLTKLTCILLPASVGIAALAVLRWRALLPLVIWGATGLLVVFVAWPWLWPFNFPGYPSGLAGSLARVVEFLRVAFDRATVYVWYGGRQFPHPKSAVPWHFVWTYFLVTVPIGLQLLGLGLGLPRAIRMMGRTPAASANGERLGAALVLSAWLLPLLVFTLPIERYDGERLFLFIFPLWGIIIGLGAADLVAWLRPRLGLKWAASLMVLLALSQAYGIVHDRPYWLSYYNLAVGGLRGAERLGLETTYWGDSLTPAFLNKVAATMPEEACAILVPTLHDGHAVALPNHAMRQSKQNVVPAHLGAANGCGWAILFRRDGYLIDPIPHWVMEHGTLEAESSLDGVWLSRLYRLPPEPLPGRRAP</sequence>
<proteinExistence type="predicted"/>
<evidence type="ECO:0000256" key="7">
    <source>
        <dbReference type="ARBA" id="ARBA00023136"/>
    </source>
</evidence>
<dbReference type="GO" id="GO:0009103">
    <property type="term" value="P:lipopolysaccharide biosynthetic process"/>
    <property type="evidence" value="ECO:0007669"/>
    <property type="project" value="UniProtKB-ARBA"/>
</dbReference>
<keyword evidence="4" id="KW-0808">Transferase</keyword>
<feature type="transmembrane region" description="Helical" evidence="8">
    <location>
        <begin position="103"/>
        <end position="121"/>
    </location>
</feature>